<dbReference type="OrthoDB" id="9886754at2759"/>
<reference evidence="5" key="1">
    <citation type="submission" date="2025-08" db="UniProtKB">
        <authorList>
            <consortium name="RefSeq"/>
        </authorList>
    </citation>
    <scope>IDENTIFICATION</scope>
</reference>
<evidence type="ECO:0000313" key="5">
    <source>
        <dbReference type="RefSeq" id="XP_033817470.1"/>
    </source>
</evidence>
<dbReference type="InterPro" id="IPR006600">
    <property type="entry name" value="HTH_CenpB_DNA-bd_dom"/>
</dbReference>
<evidence type="ECO:0000313" key="4">
    <source>
        <dbReference type="Proteomes" id="UP000515159"/>
    </source>
</evidence>
<dbReference type="PANTHER" id="PTHR19303:SF52">
    <property type="entry name" value="TIGGER TRANSPOSABLE ELEMENT-DERIVED PROTEIN 6"/>
    <property type="match status" value="1"/>
</dbReference>
<proteinExistence type="predicted"/>
<dbReference type="AlphaFoldDB" id="A0A6P8SF84"/>
<keyword evidence="4" id="KW-1185">Reference proteome</keyword>
<dbReference type="GO" id="GO:0003677">
    <property type="term" value="F:DNA binding"/>
    <property type="evidence" value="ECO:0007669"/>
    <property type="project" value="UniProtKB-KW"/>
</dbReference>
<dbReference type="PANTHER" id="PTHR19303">
    <property type="entry name" value="TRANSPOSON"/>
    <property type="match status" value="1"/>
</dbReference>
<dbReference type="Pfam" id="PF03221">
    <property type="entry name" value="HTH_Tnp_Tc5"/>
    <property type="match status" value="1"/>
</dbReference>
<name>A0A6P8SF84_GEOSA</name>
<dbReference type="RefSeq" id="XP_033817470.1">
    <property type="nucleotide sequence ID" value="XM_033961579.1"/>
</dbReference>
<keyword evidence="2" id="KW-0539">Nucleus</keyword>
<dbReference type="Proteomes" id="UP000515159">
    <property type="component" value="Chromosome 10"/>
</dbReference>
<accession>A0A6P8SF84</accession>
<evidence type="ECO:0000256" key="2">
    <source>
        <dbReference type="ARBA" id="ARBA00023242"/>
    </source>
</evidence>
<keyword evidence="1" id="KW-0238">DNA-binding</keyword>
<dbReference type="PROSITE" id="PS51253">
    <property type="entry name" value="HTH_CENPB"/>
    <property type="match status" value="1"/>
</dbReference>
<sequence>MASKRKTSGTTESALKREKKVKTLQEKVELLDMLQRVKSSSAVARHYGINESTVRYIKKNEKAIREAVAAATPAGAKTLHVVRDVNLSRMEAATFLWVQDCYKKRIPVDSVMIRGKAKSLYDNLKSREGGVSQSIDFLASKGWFDKFCHRYGLRNVRVAGEAASANQEEAREFPATFKEIIEEKGYEPEQAFNADETDLFWKKMPQRTFISKEDK</sequence>
<organism evidence="4 5">
    <name type="scientific">Geotrypetes seraphini</name>
    <name type="common">Gaboon caecilian</name>
    <name type="synonym">Caecilia seraphini</name>
    <dbReference type="NCBI Taxonomy" id="260995"/>
    <lineage>
        <taxon>Eukaryota</taxon>
        <taxon>Metazoa</taxon>
        <taxon>Chordata</taxon>
        <taxon>Craniata</taxon>
        <taxon>Vertebrata</taxon>
        <taxon>Euteleostomi</taxon>
        <taxon>Amphibia</taxon>
        <taxon>Gymnophiona</taxon>
        <taxon>Geotrypetes</taxon>
    </lineage>
</organism>
<dbReference type="InterPro" id="IPR050863">
    <property type="entry name" value="CenT-Element_Derived"/>
</dbReference>
<evidence type="ECO:0000259" key="3">
    <source>
        <dbReference type="PROSITE" id="PS51253"/>
    </source>
</evidence>
<dbReference type="InterPro" id="IPR007889">
    <property type="entry name" value="HTH_Psq"/>
</dbReference>
<protein>
    <submittedName>
        <fullName evidence="5">Tigger transposable element-derived protein 1-like</fullName>
    </submittedName>
</protein>
<dbReference type="GeneID" id="117368191"/>
<dbReference type="KEGG" id="gsh:117368191"/>
<dbReference type="InterPro" id="IPR009057">
    <property type="entry name" value="Homeodomain-like_sf"/>
</dbReference>
<dbReference type="SMART" id="SM00674">
    <property type="entry name" value="CENPB"/>
    <property type="match status" value="1"/>
</dbReference>
<evidence type="ECO:0000256" key="1">
    <source>
        <dbReference type="ARBA" id="ARBA00023125"/>
    </source>
</evidence>
<dbReference type="Pfam" id="PF04218">
    <property type="entry name" value="CENP-B_N"/>
    <property type="match status" value="1"/>
</dbReference>
<dbReference type="InParanoid" id="A0A6P8SF84"/>
<dbReference type="Gene3D" id="1.10.10.60">
    <property type="entry name" value="Homeodomain-like"/>
    <property type="match status" value="2"/>
</dbReference>
<dbReference type="SUPFAM" id="SSF46689">
    <property type="entry name" value="Homeodomain-like"/>
    <property type="match status" value="2"/>
</dbReference>
<feature type="domain" description="HTH CENPB-type" evidence="3">
    <location>
        <begin position="78"/>
        <end position="157"/>
    </location>
</feature>
<gene>
    <name evidence="5" type="primary">LOC117368191</name>
</gene>
<dbReference type="GO" id="GO:0005634">
    <property type="term" value="C:nucleus"/>
    <property type="evidence" value="ECO:0007669"/>
    <property type="project" value="TreeGrafter"/>
</dbReference>